<dbReference type="PDB" id="7MQQ">
    <property type="method" value="X-ray"/>
    <property type="resolution" value="1.15 A"/>
    <property type="chains" value="A=23-132"/>
</dbReference>
<reference evidence="4" key="2">
    <citation type="journal article" date="2022" name="New Phytol.">
        <title>The stem rust effector protein AvrSr50 escapes Sr50 recognition by a substitution in a single surface-exposed residue.</title>
        <authorList>
            <person name="Ortiz D."/>
            <person name="Chen J."/>
            <person name="Outram M.A."/>
            <person name="Saur I.M.L."/>
            <person name="Upadhyaya N.M."/>
            <person name="Mago R."/>
            <person name="Ericsson D.J."/>
            <person name="Cesari S."/>
            <person name="Chen C."/>
            <person name="Williams S.J."/>
            <person name="Dodds P.N."/>
        </authorList>
    </citation>
    <scope>X-RAY CRYSTALLOGRAPHY (1.15 ANGSTROMS) OF 23-132 IN COMPLEX WITH MG(2+)</scope>
</reference>
<feature type="binding site" evidence="4">
    <location>
        <position position="24"/>
    </location>
    <ligand>
        <name>Mg(2+)</name>
        <dbReference type="ChEBI" id="CHEBI:18420"/>
        <label>1</label>
    </ligand>
</feature>
<organism evidence="2 3">
    <name type="scientific">Puccinia graminis f. sp. tritici</name>
    <dbReference type="NCBI Taxonomy" id="56615"/>
    <lineage>
        <taxon>Eukaryota</taxon>
        <taxon>Fungi</taxon>
        <taxon>Dikarya</taxon>
        <taxon>Basidiomycota</taxon>
        <taxon>Pucciniomycotina</taxon>
        <taxon>Pucciniomycetes</taxon>
        <taxon>Pucciniales</taxon>
        <taxon>Pucciniaceae</taxon>
        <taxon>Puccinia</taxon>
    </lineage>
</organism>
<proteinExistence type="evidence at protein level"/>
<feature type="signal peptide" evidence="1">
    <location>
        <begin position="1"/>
        <end position="22"/>
    </location>
</feature>
<evidence type="ECO:0007829" key="4">
    <source>
        <dbReference type="PDB" id="7MQQ"/>
    </source>
</evidence>
<dbReference type="SMR" id="A0A5B0MRS6"/>
<protein>
    <submittedName>
        <fullName evidence="2">Uncharacterized protein</fullName>
    </submittedName>
</protein>
<sequence length="132" mass="15281">MMHSIIFQTLLIITIVFSKVWGARSLVKIDWSGSEYTILGANHYEEPNTGAAAQFPGTMTVDDGRSPYIVRKLRNSSGKRFYVFTGHPQQPIVWNPHEEIEIQFNRKFLIAVLTEFEADSQVFNHFARRQHR</sequence>
<keyword evidence="3" id="KW-1185">Reference proteome</keyword>
<dbReference type="Proteomes" id="UP000324748">
    <property type="component" value="Unassembled WGS sequence"/>
</dbReference>
<dbReference type="AlphaFoldDB" id="A0A5B0MRS6"/>
<dbReference type="EMBL" id="VSWC01000132">
    <property type="protein sequence ID" value="KAA1079665.1"/>
    <property type="molecule type" value="Genomic_DNA"/>
</dbReference>
<name>A0A5B0MRS6_PUCGR</name>
<keyword evidence="1" id="KW-0732">Signal</keyword>
<reference evidence="2 3" key="1">
    <citation type="submission" date="2019-05" db="EMBL/GenBank/DDBJ databases">
        <title>Emergence of the Ug99 lineage of the wheat stem rust pathogen through somatic hybridization.</title>
        <authorList>
            <person name="Li F."/>
            <person name="Upadhyaya N.M."/>
            <person name="Sperschneider J."/>
            <person name="Matny O."/>
            <person name="Nguyen-Phuc H."/>
            <person name="Mago R."/>
            <person name="Raley C."/>
            <person name="Miller M.E."/>
            <person name="Silverstein K.A.T."/>
            <person name="Henningsen E."/>
            <person name="Hirsch C.D."/>
            <person name="Visser B."/>
            <person name="Pretorius Z.A."/>
            <person name="Steffenson B.J."/>
            <person name="Schwessinger B."/>
            <person name="Dodds P.N."/>
            <person name="Figueroa M."/>
        </authorList>
    </citation>
    <scope>NUCLEOTIDE SEQUENCE [LARGE SCALE GENOMIC DNA]</scope>
    <source>
        <strain evidence="2">21-0</strain>
    </source>
</reference>
<dbReference type="PHI-base" id="PHI:123544"/>
<evidence type="ECO:0000313" key="2">
    <source>
        <dbReference type="EMBL" id="KAA1079665.1"/>
    </source>
</evidence>
<keyword evidence="4" id="KW-0479">Metal-binding</keyword>
<keyword evidence="4" id="KW-0002">3D-structure</keyword>
<feature type="binding site" evidence="4">
    <location>
        <position position="87"/>
    </location>
    <ligand>
        <name>Mg(2+)</name>
        <dbReference type="ChEBI" id="CHEBI:18420"/>
        <label>2</label>
    </ligand>
</feature>
<comment type="caution">
    <text evidence="2">The sequence shown here is derived from an EMBL/GenBank/DDBJ whole genome shotgun (WGS) entry which is preliminary data.</text>
</comment>
<gene>
    <name evidence="2" type="ORF">PGT21_020314</name>
</gene>
<dbReference type="GO" id="GO:0046872">
    <property type="term" value="F:metal ion binding"/>
    <property type="evidence" value="ECO:0007669"/>
    <property type="project" value="UniProtKB-KW"/>
</dbReference>
<accession>A0A5B0MRS6</accession>
<evidence type="ECO:0000313" key="3">
    <source>
        <dbReference type="Proteomes" id="UP000324748"/>
    </source>
</evidence>
<feature type="chain" id="PRO_5022998030" evidence="1">
    <location>
        <begin position="23"/>
        <end position="132"/>
    </location>
</feature>
<evidence type="ECO:0000256" key="1">
    <source>
        <dbReference type="SAM" id="SignalP"/>
    </source>
</evidence>